<dbReference type="InterPro" id="IPR016181">
    <property type="entry name" value="Acyl_CoA_acyltransferase"/>
</dbReference>
<gene>
    <name evidence="2" type="ORF">KP509_05G001800</name>
</gene>
<protein>
    <recommendedName>
        <fullName evidence="1">N-acetyltransferase domain-containing protein</fullName>
    </recommendedName>
</protein>
<feature type="domain" description="N-acetyltransferase" evidence="1">
    <location>
        <begin position="1"/>
        <end position="117"/>
    </location>
</feature>
<dbReference type="PROSITE" id="PS51186">
    <property type="entry name" value="GNAT"/>
    <property type="match status" value="1"/>
</dbReference>
<evidence type="ECO:0000313" key="2">
    <source>
        <dbReference type="EMBL" id="KAH7436090.1"/>
    </source>
</evidence>
<keyword evidence="3" id="KW-1185">Reference proteome</keyword>
<name>A0A8T2UNE5_CERRI</name>
<accession>A0A8T2UNE5</accession>
<dbReference type="OrthoDB" id="41532at2759"/>
<dbReference type="PANTHER" id="PTHR47876">
    <property type="entry name" value="OS08G0260000 PROTEIN"/>
    <property type="match status" value="1"/>
</dbReference>
<dbReference type="PANTHER" id="PTHR47876:SF2">
    <property type="entry name" value="GCN5-RELATED N-ACETYLTRANSFERASE 7, CHLOROPLASTIC"/>
    <property type="match status" value="1"/>
</dbReference>
<dbReference type="CDD" id="cd04301">
    <property type="entry name" value="NAT_SF"/>
    <property type="match status" value="1"/>
</dbReference>
<sequence length="129" mass="14338">MCMCYLASLPAWHTFSLKLPTHAGVGLMVAAWHGPDGEERRGYLSNVCVAIAMQRNGIGTRLVKYAQVLALKQGISDLYAHVAVDNESATALYKKCGFELEDQERPADARLMARPARLLLWMDLSRLEC</sequence>
<evidence type="ECO:0000313" key="3">
    <source>
        <dbReference type="Proteomes" id="UP000825935"/>
    </source>
</evidence>
<dbReference type="SUPFAM" id="SSF55729">
    <property type="entry name" value="Acyl-CoA N-acyltransferases (Nat)"/>
    <property type="match status" value="1"/>
</dbReference>
<dbReference type="Proteomes" id="UP000825935">
    <property type="component" value="Chromosome 5"/>
</dbReference>
<dbReference type="OMA" id="MCMCYLA"/>
<dbReference type="AlphaFoldDB" id="A0A8T2UNE5"/>
<dbReference type="Pfam" id="PF00583">
    <property type="entry name" value="Acetyltransf_1"/>
    <property type="match status" value="1"/>
</dbReference>
<reference evidence="2" key="1">
    <citation type="submission" date="2021-08" db="EMBL/GenBank/DDBJ databases">
        <title>WGS assembly of Ceratopteris richardii.</title>
        <authorList>
            <person name="Marchant D.B."/>
            <person name="Chen G."/>
            <person name="Jenkins J."/>
            <person name="Shu S."/>
            <person name="Leebens-Mack J."/>
            <person name="Grimwood J."/>
            <person name="Schmutz J."/>
            <person name="Soltis P."/>
            <person name="Soltis D."/>
            <person name="Chen Z.-H."/>
        </authorList>
    </citation>
    <scope>NUCLEOTIDE SEQUENCE</scope>
    <source>
        <strain evidence="2">Whitten #5841</strain>
        <tissue evidence="2">Leaf</tissue>
    </source>
</reference>
<dbReference type="Gene3D" id="3.40.630.30">
    <property type="match status" value="1"/>
</dbReference>
<organism evidence="2 3">
    <name type="scientific">Ceratopteris richardii</name>
    <name type="common">Triangle waterfern</name>
    <dbReference type="NCBI Taxonomy" id="49495"/>
    <lineage>
        <taxon>Eukaryota</taxon>
        <taxon>Viridiplantae</taxon>
        <taxon>Streptophyta</taxon>
        <taxon>Embryophyta</taxon>
        <taxon>Tracheophyta</taxon>
        <taxon>Polypodiopsida</taxon>
        <taxon>Polypodiidae</taxon>
        <taxon>Polypodiales</taxon>
        <taxon>Pteridineae</taxon>
        <taxon>Pteridaceae</taxon>
        <taxon>Parkerioideae</taxon>
        <taxon>Ceratopteris</taxon>
    </lineage>
</organism>
<dbReference type="InterPro" id="IPR000182">
    <property type="entry name" value="GNAT_dom"/>
</dbReference>
<proteinExistence type="predicted"/>
<comment type="caution">
    <text evidence="2">The sequence shown here is derived from an EMBL/GenBank/DDBJ whole genome shotgun (WGS) entry which is preliminary data.</text>
</comment>
<dbReference type="GO" id="GO:0016747">
    <property type="term" value="F:acyltransferase activity, transferring groups other than amino-acyl groups"/>
    <property type="evidence" value="ECO:0007669"/>
    <property type="project" value="InterPro"/>
</dbReference>
<dbReference type="EMBL" id="CM035410">
    <property type="protein sequence ID" value="KAH7436090.1"/>
    <property type="molecule type" value="Genomic_DNA"/>
</dbReference>
<evidence type="ECO:0000259" key="1">
    <source>
        <dbReference type="PROSITE" id="PS51186"/>
    </source>
</evidence>